<feature type="transmembrane region" description="Helical" evidence="1">
    <location>
        <begin position="6"/>
        <end position="25"/>
    </location>
</feature>
<accession>A0A9Q3HIY4</accession>
<evidence type="ECO:0000256" key="1">
    <source>
        <dbReference type="SAM" id="Phobius"/>
    </source>
</evidence>
<dbReference type="EMBL" id="AVOT02017437">
    <property type="protein sequence ID" value="MBW0503515.1"/>
    <property type="molecule type" value="Genomic_DNA"/>
</dbReference>
<keyword evidence="1" id="KW-1133">Transmembrane helix</keyword>
<dbReference type="AlphaFoldDB" id="A0A9Q3HIY4"/>
<dbReference type="OrthoDB" id="2505950at2759"/>
<keyword evidence="1" id="KW-0812">Transmembrane</keyword>
<reference evidence="2" key="1">
    <citation type="submission" date="2021-03" db="EMBL/GenBank/DDBJ databases">
        <title>Draft genome sequence of rust myrtle Austropuccinia psidii MF-1, a brazilian biotype.</title>
        <authorList>
            <person name="Quecine M.C."/>
            <person name="Pachon D.M.R."/>
            <person name="Bonatelli M.L."/>
            <person name="Correr F.H."/>
            <person name="Franceschini L.M."/>
            <person name="Leite T.F."/>
            <person name="Margarido G.R.A."/>
            <person name="Almeida C.A."/>
            <person name="Ferrarezi J.A."/>
            <person name="Labate C.A."/>
        </authorList>
    </citation>
    <scope>NUCLEOTIDE SEQUENCE</scope>
    <source>
        <strain evidence="2">MF-1</strain>
    </source>
</reference>
<dbReference type="Proteomes" id="UP000765509">
    <property type="component" value="Unassembled WGS sequence"/>
</dbReference>
<evidence type="ECO:0000313" key="2">
    <source>
        <dbReference type="EMBL" id="MBW0503515.1"/>
    </source>
</evidence>
<protein>
    <submittedName>
        <fullName evidence="2">Uncharacterized protein</fullName>
    </submittedName>
</protein>
<gene>
    <name evidence="2" type="ORF">O181_043230</name>
</gene>
<sequence>MPANLSDIFGATTIGVLFLAVLYFVSTGKRKIHDQLSQHSQKLKSKGLQVTSSGIKIETNLDLTQDELIQRASHGAQVIKHKLTNDPKLIIHLQPTKKTSTPNDPH</sequence>
<keyword evidence="1" id="KW-0472">Membrane</keyword>
<evidence type="ECO:0000313" key="3">
    <source>
        <dbReference type="Proteomes" id="UP000765509"/>
    </source>
</evidence>
<name>A0A9Q3HIY4_9BASI</name>
<comment type="caution">
    <text evidence="2">The sequence shown here is derived from an EMBL/GenBank/DDBJ whole genome shotgun (WGS) entry which is preliminary data.</text>
</comment>
<organism evidence="2 3">
    <name type="scientific">Austropuccinia psidii MF-1</name>
    <dbReference type="NCBI Taxonomy" id="1389203"/>
    <lineage>
        <taxon>Eukaryota</taxon>
        <taxon>Fungi</taxon>
        <taxon>Dikarya</taxon>
        <taxon>Basidiomycota</taxon>
        <taxon>Pucciniomycotina</taxon>
        <taxon>Pucciniomycetes</taxon>
        <taxon>Pucciniales</taxon>
        <taxon>Sphaerophragmiaceae</taxon>
        <taxon>Austropuccinia</taxon>
    </lineage>
</organism>
<keyword evidence="3" id="KW-1185">Reference proteome</keyword>
<proteinExistence type="predicted"/>